<reference evidence="1" key="1">
    <citation type="submission" date="2021-06" db="EMBL/GenBank/DDBJ databases">
        <authorList>
            <person name="Kallberg Y."/>
            <person name="Tangrot J."/>
            <person name="Rosling A."/>
        </authorList>
    </citation>
    <scope>NUCLEOTIDE SEQUENCE</scope>
    <source>
        <strain evidence="1">MA461A</strain>
    </source>
</reference>
<accession>A0ACA9KVP6</accession>
<keyword evidence="2" id="KW-1185">Reference proteome</keyword>
<evidence type="ECO:0000313" key="2">
    <source>
        <dbReference type="Proteomes" id="UP000789920"/>
    </source>
</evidence>
<proteinExistence type="predicted"/>
<gene>
    <name evidence="1" type="ORF">RPERSI_LOCUS1562</name>
</gene>
<sequence length="1303" mass="148780">MSPGEVKREAKHLIIQEIKKLDDNSIKELKEEYCKQLEKEAHILERYKDELEELPPVKEITIDEENSLKDVDGGELDLSDYPNLEIIIIDGHCLKSPLTKLELGQKRFLKGLYCSRNQLTNLDLSGCPILEEIHCGKNKLTKLEVNYCTKLQELVCKDNQLAELNLRNCLQLEVLRCGFNQITELDLTSLKHLEQVECNDNFLTKFDYSSLTPEKLTYLNISDNNLPEQDLSVFSNLVNLENLLIGGDNKEHFSKGIYNQFTDIDSGLEYLPDSVEKICFLVEERAESKVKQLVDQLSSLNFELTDKNRGEYSRRGVSKNAQEWLDRKCPSEKRVKFKELDIGNSNLVGPLSLQSFTNLKELYCSNNKITNLDLNDCPNLTTLFCYRNLITEINFSPLNFEKLKKLSSLKPLKVLNKLEELDISNTEITEGLENLPKSIKAINCSNKERPESKVKKIAKQLDEDNSFTCADEDKNYSQEERNKITELDISKNITLNNLPKLRSLDISECEVTNLDIANCPNIRGLFLIDNLFTDYSFLSKLNSEKLTHLSIGGNNFPRQDLTRLGKHLTSFTSLESFGIPNSNFYIDSGLDHLPESLKQIWCDSKKEDAEQRANITELNISGKELEGELDLSDFVNLENLYCDKNQLTGLNISGCYKLKHLICNYNKLTNLNIKNCPEIVVLMCGINYLTNLDFLDHLNSDKLQGLFLIDNDFPRNDLTPFSRFVNLFILAIGNSDSKERAEKGIFNRFYGSLEPLQNMSKLEHLIIPNTDIDSGLEYLPNSVEKLFCQVHQEVSPDRRVKAIGQELRRFGEPKKDESYNGLDNLAHLLPIWKANRSLKLKIQELEQANDDSFQELIKSDKEYALAAHAIQKGYNSTTVNIMDFNYDNKELGKTINGGELDLTEFPNLEKIYICGLYLKSKLTKLTLANKVKLASLDCSYNEFQELEITDFTNLKKLVCHNNNLVSLSLTNCPNIIELDFENNSLTDLNFLIGSVPLINLEKLNLSGNKSISSLEPLKNLKNLKSLNISKTSLSPNLEHLENLTELDCSGNDLISLDLKKAINLVKIGCSNNQLTELDLSNCLKLVELNCNNNLLTNLDLTHNKELEDLNLAGNNFSEDLSFLTHLTKLESLKLGDGSFFGLIIKNKDIRNRFVGSLEYLKNMNNLRTLDISNTDLESGLEYLPDNLKKIICAYEKSDGCAKIAKQLKKYKIKDNLDSDEELEKLFKEFEKLLLTKTESDSEEEHSNEQSETKIQELDIQEWLDIEEVKMTPEQFLSEGNDAELRELFAEYKKQQTQVEIPPK</sequence>
<protein>
    <submittedName>
        <fullName evidence="1">25213_t:CDS:1</fullName>
    </submittedName>
</protein>
<organism evidence="1 2">
    <name type="scientific">Racocetra persica</name>
    <dbReference type="NCBI Taxonomy" id="160502"/>
    <lineage>
        <taxon>Eukaryota</taxon>
        <taxon>Fungi</taxon>
        <taxon>Fungi incertae sedis</taxon>
        <taxon>Mucoromycota</taxon>
        <taxon>Glomeromycotina</taxon>
        <taxon>Glomeromycetes</taxon>
        <taxon>Diversisporales</taxon>
        <taxon>Gigasporaceae</taxon>
        <taxon>Racocetra</taxon>
    </lineage>
</organism>
<comment type="caution">
    <text evidence="1">The sequence shown here is derived from an EMBL/GenBank/DDBJ whole genome shotgun (WGS) entry which is preliminary data.</text>
</comment>
<dbReference type="EMBL" id="CAJVQC010001474">
    <property type="protein sequence ID" value="CAG8495004.1"/>
    <property type="molecule type" value="Genomic_DNA"/>
</dbReference>
<dbReference type="Proteomes" id="UP000789920">
    <property type="component" value="Unassembled WGS sequence"/>
</dbReference>
<name>A0ACA9KVP6_9GLOM</name>
<evidence type="ECO:0000313" key="1">
    <source>
        <dbReference type="EMBL" id="CAG8495004.1"/>
    </source>
</evidence>